<name>K1U0B0_9ZZZZ</name>
<comment type="caution">
    <text evidence="1">The sequence shown here is derived from an EMBL/GenBank/DDBJ whole genome shotgun (WGS) entry which is preliminary data.</text>
</comment>
<dbReference type="EMBL" id="AJWY01007114">
    <property type="protein sequence ID" value="EKC64951.1"/>
    <property type="molecule type" value="Genomic_DNA"/>
</dbReference>
<organism evidence="1">
    <name type="scientific">human gut metagenome</name>
    <dbReference type="NCBI Taxonomy" id="408170"/>
    <lineage>
        <taxon>unclassified sequences</taxon>
        <taxon>metagenomes</taxon>
        <taxon>organismal metagenomes</taxon>
    </lineage>
</organism>
<sequence>MAVTLEMAMRECNNFFERCKYTGEIRIAGGKIVPDVGSPYVYISGSARNDGVHSLVSGAMEDADGEETFDGTLWFLYPPRPFVEIAKECAEYETKNPTGAYTSESFGHYSYSRATGSNGVVTWQAAFADKLRPYRHMYTEVG</sequence>
<gene>
    <name evidence="1" type="ORF">LEA_10584</name>
</gene>
<dbReference type="AlphaFoldDB" id="K1U0B0"/>
<evidence type="ECO:0000313" key="1">
    <source>
        <dbReference type="EMBL" id="EKC64951.1"/>
    </source>
</evidence>
<reference evidence="1" key="1">
    <citation type="journal article" date="2013" name="Environ. Microbiol.">
        <title>Microbiota from the distal guts of lean and obese adolescents exhibit partial functional redundancy besides clear differences in community structure.</title>
        <authorList>
            <person name="Ferrer M."/>
            <person name="Ruiz A."/>
            <person name="Lanza F."/>
            <person name="Haange S.B."/>
            <person name="Oberbach A."/>
            <person name="Till H."/>
            <person name="Bargiela R."/>
            <person name="Campoy C."/>
            <person name="Segura M.T."/>
            <person name="Richter M."/>
            <person name="von Bergen M."/>
            <person name="Seifert J."/>
            <person name="Suarez A."/>
        </authorList>
    </citation>
    <scope>NUCLEOTIDE SEQUENCE</scope>
</reference>
<proteinExistence type="predicted"/>
<protein>
    <submittedName>
        <fullName evidence="1">Uncharacterized protein</fullName>
    </submittedName>
</protein>
<accession>K1U0B0</accession>